<organism evidence="2 3">
    <name type="scientific">Brachionus plicatilis</name>
    <name type="common">Marine rotifer</name>
    <name type="synonym">Brachionus muelleri</name>
    <dbReference type="NCBI Taxonomy" id="10195"/>
    <lineage>
        <taxon>Eukaryota</taxon>
        <taxon>Metazoa</taxon>
        <taxon>Spiralia</taxon>
        <taxon>Gnathifera</taxon>
        <taxon>Rotifera</taxon>
        <taxon>Eurotatoria</taxon>
        <taxon>Monogononta</taxon>
        <taxon>Pseudotrocha</taxon>
        <taxon>Ploima</taxon>
        <taxon>Brachionidae</taxon>
        <taxon>Brachionus</taxon>
    </lineage>
</organism>
<evidence type="ECO:0000313" key="3">
    <source>
        <dbReference type="Proteomes" id="UP000276133"/>
    </source>
</evidence>
<comment type="caution">
    <text evidence="2">The sequence shown here is derived from an EMBL/GenBank/DDBJ whole genome shotgun (WGS) entry which is preliminary data.</text>
</comment>
<dbReference type="AlphaFoldDB" id="A0A3M7SLS2"/>
<feature type="signal peptide" evidence="1">
    <location>
        <begin position="1"/>
        <end position="20"/>
    </location>
</feature>
<gene>
    <name evidence="2" type="ORF">BpHYR1_016074</name>
</gene>
<evidence type="ECO:0000313" key="2">
    <source>
        <dbReference type="EMBL" id="RNA36635.1"/>
    </source>
</evidence>
<accession>A0A3M7SLS2</accession>
<dbReference type="OrthoDB" id="10486678at2759"/>
<evidence type="ECO:0000256" key="1">
    <source>
        <dbReference type="SAM" id="SignalP"/>
    </source>
</evidence>
<keyword evidence="1" id="KW-0732">Signal</keyword>
<protein>
    <submittedName>
        <fullName evidence="2">Uncharacterized protein</fullName>
    </submittedName>
</protein>
<keyword evidence="3" id="KW-1185">Reference proteome</keyword>
<name>A0A3M7SLS2_BRAPC</name>
<proteinExistence type="predicted"/>
<dbReference type="PROSITE" id="PS51257">
    <property type="entry name" value="PROKAR_LIPOPROTEIN"/>
    <property type="match status" value="1"/>
</dbReference>
<dbReference type="Proteomes" id="UP000276133">
    <property type="component" value="Unassembled WGS sequence"/>
</dbReference>
<dbReference type="EMBL" id="REGN01001154">
    <property type="protein sequence ID" value="RNA36635.1"/>
    <property type="molecule type" value="Genomic_DNA"/>
</dbReference>
<feature type="chain" id="PRO_5017992429" evidence="1">
    <location>
        <begin position="21"/>
        <end position="192"/>
    </location>
</feature>
<sequence>MNKIFIPILVFLIGCKLSTGMVICPIWCGEGTILDPNTNTCIVDNSGMYDMECDPRNDKCGFDMFCSPTYMKCMKNMELGQKCPDNIGNEIITCNADKNLYCLNGYCLPNSFNIDKCSMVKCEQGYRCDPNLGYCIKMNYQCYNGMPCQQGEFCNKHTNMCERYRNEGESCIQSDDYCKLGLKCSSKNFCIN</sequence>
<reference evidence="2 3" key="1">
    <citation type="journal article" date="2018" name="Sci. Rep.">
        <title>Genomic signatures of local adaptation to the degree of environmental predictability in rotifers.</title>
        <authorList>
            <person name="Franch-Gras L."/>
            <person name="Hahn C."/>
            <person name="Garcia-Roger E.M."/>
            <person name="Carmona M.J."/>
            <person name="Serra M."/>
            <person name="Gomez A."/>
        </authorList>
    </citation>
    <scope>NUCLEOTIDE SEQUENCE [LARGE SCALE GENOMIC DNA]</scope>
    <source>
        <strain evidence="2">HYR1</strain>
    </source>
</reference>